<sequence>MCEFLEFKEKSMKKRYKIVLGILLPLLILYISTMLLTRDTDFSTEVTERLDVEEIKSIEIIRASDEKTITITDATEMNQIMQQLNEQPLKKVWFTKSNFTEAYWITLAINGDREVGLRLDDAEHLFVYLYEENYMKDYKLTSDFDMSFIEKLFQ</sequence>
<proteinExistence type="predicted"/>
<dbReference type="EMBL" id="CP000817">
    <property type="protein sequence ID" value="ACA40751.1"/>
    <property type="molecule type" value="Genomic_DNA"/>
</dbReference>
<evidence type="ECO:0000256" key="1">
    <source>
        <dbReference type="SAM" id="Phobius"/>
    </source>
</evidence>
<organism evidence="2 3">
    <name type="scientific">Lysinibacillus sphaericus (strain C3-41)</name>
    <dbReference type="NCBI Taxonomy" id="444177"/>
    <lineage>
        <taxon>Bacteria</taxon>
        <taxon>Bacillati</taxon>
        <taxon>Bacillota</taxon>
        <taxon>Bacilli</taxon>
        <taxon>Bacillales</taxon>
        <taxon>Bacillaceae</taxon>
        <taxon>Lysinibacillus</taxon>
    </lineage>
</organism>
<reference evidence="2 3" key="1">
    <citation type="journal article" date="2008" name="J. Bacteriol.">
        <title>Complete genome sequence of the mosquitocidal bacterium Bacillus sphaericus C3-41 and comparison with those of closely related Bacillus species.</title>
        <authorList>
            <person name="Hu X."/>
            <person name="Fan W."/>
            <person name="Han B."/>
            <person name="Liu H."/>
            <person name="Zheng D."/>
            <person name="Li Q."/>
            <person name="Dong W."/>
            <person name="Yan J."/>
            <person name="Gao M."/>
            <person name="Berry C."/>
            <person name="Yuan Z."/>
        </authorList>
    </citation>
    <scope>NUCLEOTIDE SEQUENCE [LARGE SCALE GENOMIC DNA]</scope>
    <source>
        <strain evidence="2 3">C3-41</strain>
    </source>
</reference>
<accession>B1HQL4</accession>
<keyword evidence="1" id="KW-0812">Transmembrane</keyword>
<keyword evidence="1" id="KW-1133">Transmembrane helix</keyword>
<dbReference type="Proteomes" id="UP000002164">
    <property type="component" value="Chromosome"/>
</dbReference>
<evidence type="ECO:0000313" key="2">
    <source>
        <dbReference type="EMBL" id="ACA40751.1"/>
    </source>
</evidence>
<dbReference type="EnsemblBacteria" id="ACA40751">
    <property type="protein sequence ID" value="ACA40751"/>
    <property type="gene ID" value="Bsph_3246"/>
</dbReference>
<name>B1HQL4_LYSSC</name>
<dbReference type="AlphaFoldDB" id="B1HQL4"/>
<dbReference type="KEGG" id="lsp:Bsph_3246"/>
<evidence type="ECO:0000313" key="3">
    <source>
        <dbReference type="Proteomes" id="UP000002164"/>
    </source>
</evidence>
<dbReference type="HOGENOM" id="CLU_143439_0_0_9"/>
<gene>
    <name evidence="2" type="ordered locus">Bsph_3246</name>
</gene>
<feature type="transmembrane region" description="Helical" evidence="1">
    <location>
        <begin position="18"/>
        <end position="36"/>
    </location>
</feature>
<keyword evidence="1" id="KW-0472">Membrane</keyword>
<protein>
    <submittedName>
        <fullName evidence="2">Uncharacterized protein</fullName>
    </submittedName>
</protein>